<dbReference type="STRING" id="1121939.L861_20710"/>
<dbReference type="CDD" id="cd06268">
    <property type="entry name" value="PBP1_ABC_transporter_LIVBP-like"/>
    <property type="match status" value="1"/>
</dbReference>
<comment type="caution">
    <text evidence="5">The sequence shown here is derived from an EMBL/GenBank/DDBJ whole genome shotgun (WGS) entry which is preliminary data.</text>
</comment>
<keyword evidence="2" id="KW-0732">Signal</keyword>
<dbReference type="Proteomes" id="UP000014463">
    <property type="component" value="Unassembled WGS sequence"/>
</dbReference>
<dbReference type="PANTHER" id="PTHR30483">
    <property type="entry name" value="LEUCINE-SPECIFIC-BINDING PROTEIN"/>
    <property type="match status" value="1"/>
</dbReference>
<reference evidence="5 6" key="1">
    <citation type="journal article" date="2013" name="Genome Announc.">
        <title>Draft genome sequence of the moderately halophilic gammaproteobacterium Halomonas anticariensis FP35.</title>
        <authorList>
            <person name="Tahrioui A."/>
            <person name="Quesada E."/>
            <person name="Llamas I."/>
        </authorList>
    </citation>
    <scope>NUCLEOTIDE SEQUENCE [LARGE SCALE GENOMIC DNA]</scope>
    <source>
        <strain evidence="6">DSM 16096 / CECT 5854 / LMG 22089 / FP35</strain>
    </source>
</reference>
<evidence type="ECO:0000256" key="2">
    <source>
        <dbReference type="ARBA" id="ARBA00022729"/>
    </source>
</evidence>
<dbReference type="InterPro" id="IPR051010">
    <property type="entry name" value="BCAA_transport"/>
</dbReference>
<dbReference type="InterPro" id="IPR022478">
    <property type="entry name" value="ABC_transptr_sub-bd_PQQ"/>
</dbReference>
<evidence type="ECO:0000313" key="6">
    <source>
        <dbReference type="Proteomes" id="UP000014463"/>
    </source>
</evidence>
<keyword evidence="6" id="KW-1185">Reference proteome</keyword>
<dbReference type="eggNOG" id="COG0683">
    <property type="taxonomic scope" value="Bacteria"/>
</dbReference>
<proteinExistence type="inferred from homology"/>
<protein>
    <recommendedName>
        <fullName evidence="4">Leucine-binding protein domain-containing protein</fullName>
    </recommendedName>
</protein>
<feature type="compositionally biased region" description="Acidic residues" evidence="3">
    <location>
        <begin position="410"/>
        <end position="420"/>
    </location>
</feature>
<dbReference type="PANTHER" id="PTHR30483:SF6">
    <property type="entry name" value="PERIPLASMIC BINDING PROTEIN OF ABC TRANSPORTER FOR NATURAL AMINO ACIDS"/>
    <property type="match status" value="1"/>
</dbReference>
<accession>S2KNM6</accession>
<feature type="region of interest" description="Disordered" evidence="3">
    <location>
        <begin position="397"/>
        <end position="420"/>
    </location>
</feature>
<comment type="similarity">
    <text evidence="1">Belongs to the leucine-binding protein family.</text>
</comment>
<dbReference type="RefSeq" id="WP_016417247.1">
    <property type="nucleotide sequence ID" value="NZ_KE332391.1"/>
</dbReference>
<dbReference type="PATRIC" id="fig|1121939.11.peg.2738"/>
<dbReference type="Pfam" id="PF13458">
    <property type="entry name" value="Peripla_BP_6"/>
    <property type="match status" value="1"/>
</dbReference>
<evidence type="ECO:0000259" key="4">
    <source>
        <dbReference type="Pfam" id="PF13458"/>
    </source>
</evidence>
<dbReference type="NCBIfam" id="TIGR03863">
    <property type="entry name" value="PQQ_ABC_bind"/>
    <property type="match status" value="1"/>
</dbReference>
<dbReference type="InterPro" id="IPR028082">
    <property type="entry name" value="Peripla_BP_I"/>
</dbReference>
<evidence type="ECO:0000313" key="5">
    <source>
        <dbReference type="EMBL" id="EPC02078.1"/>
    </source>
</evidence>
<evidence type="ECO:0000256" key="1">
    <source>
        <dbReference type="ARBA" id="ARBA00010062"/>
    </source>
</evidence>
<organism evidence="5 6">
    <name type="scientific">Litchfieldella anticariensis (strain DSM 16096 / CECT 5854 / CIP 108499 / LMG 22089 / FP35)</name>
    <name type="common">Halomonas anticariensis</name>
    <dbReference type="NCBI Taxonomy" id="1121939"/>
    <lineage>
        <taxon>Bacteria</taxon>
        <taxon>Pseudomonadati</taxon>
        <taxon>Pseudomonadota</taxon>
        <taxon>Gammaproteobacteria</taxon>
        <taxon>Oceanospirillales</taxon>
        <taxon>Halomonadaceae</taxon>
        <taxon>Litchfieldella</taxon>
    </lineage>
</organism>
<gene>
    <name evidence="5" type="ORF">L861_20710</name>
</gene>
<dbReference type="AlphaFoldDB" id="S2KNM6"/>
<feature type="domain" description="Leucine-binding protein" evidence="4">
    <location>
        <begin position="79"/>
        <end position="228"/>
    </location>
</feature>
<dbReference type="EMBL" id="ASTJ01000029">
    <property type="protein sequence ID" value="EPC02078.1"/>
    <property type="molecule type" value="Genomic_DNA"/>
</dbReference>
<evidence type="ECO:0000256" key="3">
    <source>
        <dbReference type="SAM" id="MobiDB-lite"/>
    </source>
</evidence>
<name>S2KNM6_LITA3</name>
<dbReference type="InterPro" id="IPR028081">
    <property type="entry name" value="Leu-bd"/>
</dbReference>
<dbReference type="Gene3D" id="3.40.50.2300">
    <property type="match status" value="2"/>
</dbReference>
<dbReference type="SUPFAM" id="SSF53822">
    <property type="entry name" value="Periplasmic binding protein-like I"/>
    <property type="match status" value="1"/>
</dbReference>
<sequence>MKRDDCRGWHDAGVLALRRSARWLLLGTALMALGVPGLVSAQDTEQETETITLGYLGMERNEDLEPLSVLDPVLDDEGIQGARLGVSDNNATGQFLGQEFVLVESIIARDGDVGAGLSELVEQGAEWIVSGLPRDALEKVMADDALGDRVVFNTAAPDNALRGEACHPNLYHTTPSRRMLADALAQFLGYKQWNRWALVYGNTEEDQLLAEALREAATRFNHEIVAEKMWPYDPMARRAEGGFHAIQREIPVFVQDFAEHDVLVVADENDYFGEYFPYQTWLPRPVAGTQGLMPTAWHRAHESWGAVQLQRRFEEFAERWMTPKDFAAWLAVRSLGEATARTGSVARDQVLDYMLSEEFELAGYLGLPVSYRTWNHQLRQPILITGPRMVASVSPQEGYLHPRTPMDSLGADEGESPCRF</sequence>